<reference evidence="2 3" key="1">
    <citation type="submission" date="2023-01" db="EMBL/GenBank/DDBJ databases">
        <title>Analysis of 21 Apiospora genomes using comparative genomics revels a genus with tremendous synthesis potential of carbohydrate active enzymes and secondary metabolites.</title>
        <authorList>
            <person name="Sorensen T."/>
        </authorList>
    </citation>
    <scope>NUCLEOTIDE SEQUENCE [LARGE SCALE GENOMIC DNA]</scope>
    <source>
        <strain evidence="2 3">CBS 114990</strain>
    </source>
</reference>
<evidence type="ECO:0000313" key="3">
    <source>
        <dbReference type="Proteomes" id="UP001433268"/>
    </source>
</evidence>
<dbReference type="Proteomes" id="UP001433268">
    <property type="component" value="Unassembled WGS sequence"/>
</dbReference>
<dbReference type="InterPro" id="IPR002575">
    <property type="entry name" value="Aminoglycoside_PTrfase"/>
</dbReference>
<dbReference type="PANTHER" id="PTHR21310">
    <property type="entry name" value="AMINOGLYCOSIDE PHOSPHOTRANSFERASE-RELATED-RELATED"/>
    <property type="match status" value="1"/>
</dbReference>
<evidence type="ECO:0000259" key="1">
    <source>
        <dbReference type="Pfam" id="PF01636"/>
    </source>
</evidence>
<comment type="caution">
    <text evidence="2">The sequence shown here is derived from an EMBL/GenBank/DDBJ whole genome shotgun (WGS) entry which is preliminary data.</text>
</comment>
<dbReference type="Gene3D" id="3.90.1200.10">
    <property type="match status" value="1"/>
</dbReference>
<accession>A0ABR1V6F9</accession>
<proteinExistence type="predicted"/>
<feature type="domain" description="Aminoglycoside phosphotransferase" evidence="1">
    <location>
        <begin position="120"/>
        <end position="193"/>
    </location>
</feature>
<dbReference type="SUPFAM" id="SSF56112">
    <property type="entry name" value="Protein kinase-like (PK-like)"/>
    <property type="match status" value="1"/>
</dbReference>
<organism evidence="2 3">
    <name type="scientific">Apiospora hydei</name>
    <dbReference type="NCBI Taxonomy" id="1337664"/>
    <lineage>
        <taxon>Eukaryota</taxon>
        <taxon>Fungi</taxon>
        <taxon>Dikarya</taxon>
        <taxon>Ascomycota</taxon>
        <taxon>Pezizomycotina</taxon>
        <taxon>Sordariomycetes</taxon>
        <taxon>Xylariomycetidae</taxon>
        <taxon>Amphisphaeriales</taxon>
        <taxon>Apiosporaceae</taxon>
        <taxon>Apiospora</taxon>
    </lineage>
</organism>
<protein>
    <recommendedName>
        <fullName evidence="1">Aminoglycoside phosphotransferase domain-containing protein</fullName>
    </recommendedName>
</protein>
<dbReference type="RefSeq" id="XP_066663542.1">
    <property type="nucleotide sequence ID" value="XM_066817850.1"/>
</dbReference>
<dbReference type="InterPro" id="IPR011009">
    <property type="entry name" value="Kinase-like_dom_sf"/>
</dbReference>
<dbReference type="EMBL" id="JAQQWN010000009">
    <property type="protein sequence ID" value="KAK8066789.1"/>
    <property type="molecule type" value="Genomic_DNA"/>
</dbReference>
<dbReference type="InterPro" id="IPR051678">
    <property type="entry name" value="AGP_Transferase"/>
</dbReference>
<gene>
    <name evidence="2" type="ORF">PG997_013536</name>
</gene>
<sequence length="294" mass="32525">MAISGVDGWMQASLADFFSMRPKPSQKELDGYATSLVQGSTIHPVGMQGSLSYTVVAVRAGRKIIVSFRMPGSKLGGRIEKAAQNVHGKLVPVATFHGTVSSQTAYYEPLKKLTLLEDARAYEFLRNTLTQLRGPQGIACLYSGSWPQVVTHGDLSQTNILVDPETLSITGLVDWSLATVAPFGLELSTLRRMSGSMFSDGWTDHPFRPQTEAAFWTEFWRCTGIEDTHERERVRKMAELSCKLGVILRYAFCNTLGGVALDQVVPKPAQYLRSWLGHQAWSDLIIKDSPEPMN</sequence>
<dbReference type="GeneID" id="92050910"/>
<dbReference type="PANTHER" id="PTHR21310:SF15">
    <property type="entry name" value="AMINOGLYCOSIDE PHOSPHOTRANSFERASE DOMAIN-CONTAINING PROTEIN"/>
    <property type="match status" value="1"/>
</dbReference>
<dbReference type="Pfam" id="PF01636">
    <property type="entry name" value="APH"/>
    <property type="match status" value="1"/>
</dbReference>
<name>A0ABR1V6F9_9PEZI</name>
<keyword evidence="3" id="KW-1185">Reference proteome</keyword>
<evidence type="ECO:0000313" key="2">
    <source>
        <dbReference type="EMBL" id="KAK8066789.1"/>
    </source>
</evidence>